<dbReference type="PANTHER" id="PTHR35546">
    <property type="entry name" value="F-BOX PROTEIN INTERACTION DOMAIN PROTEIN-RELATED"/>
    <property type="match status" value="1"/>
</dbReference>
<dbReference type="Pfam" id="PF00646">
    <property type="entry name" value="F-box"/>
    <property type="match status" value="1"/>
</dbReference>
<dbReference type="EMBL" id="CACVBM020001052">
    <property type="protein sequence ID" value="CAA7026941.1"/>
    <property type="molecule type" value="Genomic_DNA"/>
</dbReference>
<dbReference type="InterPro" id="IPR055290">
    <property type="entry name" value="At3g26010-like"/>
</dbReference>
<dbReference type="AlphaFoldDB" id="A0A6D2IK01"/>
<keyword evidence="3" id="KW-1185">Reference proteome</keyword>
<dbReference type="SMART" id="SM00256">
    <property type="entry name" value="FBOX"/>
    <property type="match status" value="1"/>
</dbReference>
<protein>
    <recommendedName>
        <fullName evidence="1">F-box domain-containing protein</fullName>
    </recommendedName>
</protein>
<sequence length="173" mass="19705">MSSRSRTRTIAPRSARGHRNVRFSSSSAEIVADLDDVLLQILSFLPVKTLLRSKRVSKRWLSLITNPDFSNRFIKSKHPLPISGFFLQGTRGTEYRFVSLDDDDVASNERVSLSLPLRFADHPAGMIIMQSTNGLLLCKCSCSSQQFNTNYYVYNPVTKQNTLLCHRCCERRD</sequence>
<evidence type="ECO:0000313" key="3">
    <source>
        <dbReference type="Proteomes" id="UP000467841"/>
    </source>
</evidence>
<dbReference type="InterPro" id="IPR001810">
    <property type="entry name" value="F-box_dom"/>
</dbReference>
<evidence type="ECO:0000313" key="2">
    <source>
        <dbReference type="EMBL" id="CAA7026941.1"/>
    </source>
</evidence>
<gene>
    <name evidence="2" type="ORF">MERR_LOCUS14176</name>
</gene>
<comment type="caution">
    <text evidence="2">The sequence shown here is derived from an EMBL/GenBank/DDBJ whole genome shotgun (WGS) entry which is preliminary data.</text>
</comment>
<dbReference type="OrthoDB" id="605328at2759"/>
<dbReference type="SUPFAM" id="SSF81383">
    <property type="entry name" value="F-box domain"/>
    <property type="match status" value="1"/>
</dbReference>
<accession>A0A6D2IK01</accession>
<dbReference type="Proteomes" id="UP000467841">
    <property type="component" value="Unassembled WGS sequence"/>
</dbReference>
<feature type="domain" description="F-box" evidence="1">
    <location>
        <begin position="34"/>
        <end position="73"/>
    </location>
</feature>
<organism evidence="2 3">
    <name type="scientific">Microthlaspi erraticum</name>
    <dbReference type="NCBI Taxonomy" id="1685480"/>
    <lineage>
        <taxon>Eukaryota</taxon>
        <taxon>Viridiplantae</taxon>
        <taxon>Streptophyta</taxon>
        <taxon>Embryophyta</taxon>
        <taxon>Tracheophyta</taxon>
        <taxon>Spermatophyta</taxon>
        <taxon>Magnoliopsida</taxon>
        <taxon>eudicotyledons</taxon>
        <taxon>Gunneridae</taxon>
        <taxon>Pentapetalae</taxon>
        <taxon>rosids</taxon>
        <taxon>malvids</taxon>
        <taxon>Brassicales</taxon>
        <taxon>Brassicaceae</taxon>
        <taxon>Coluteocarpeae</taxon>
        <taxon>Microthlaspi</taxon>
    </lineage>
</organism>
<dbReference type="PANTHER" id="PTHR35546:SF25">
    <property type="entry name" value="F-BOX DOMAIN-CONTAINING PROTEIN"/>
    <property type="match status" value="1"/>
</dbReference>
<dbReference type="InterPro" id="IPR036047">
    <property type="entry name" value="F-box-like_dom_sf"/>
</dbReference>
<reference evidence="2" key="1">
    <citation type="submission" date="2020-01" db="EMBL/GenBank/DDBJ databases">
        <authorList>
            <person name="Mishra B."/>
        </authorList>
    </citation>
    <scope>NUCLEOTIDE SEQUENCE [LARGE SCALE GENOMIC DNA]</scope>
</reference>
<dbReference type="Gene3D" id="1.20.1280.50">
    <property type="match status" value="1"/>
</dbReference>
<evidence type="ECO:0000259" key="1">
    <source>
        <dbReference type="SMART" id="SM00256"/>
    </source>
</evidence>
<proteinExistence type="predicted"/>
<name>A0A6D2IK01_9BRAS</name>